<reference evidence="1 2" key="2">
    <citation type="journal article" date="2022" name="Mol. Ecol. Resour.">
        <title>The genomes of chicory, endive, great burdock and yacon provide insights into Asteraceae paleo-polyploidization history and plant inulin production.</title>
        <authorList>
            <person name="Fan W."/>
            <person name="Wang S."/>
            <person name="Wang H."/>
            <person name="Wang A."/>
            <person name="Jiang F."/>
            <person name="Liu H."/>
            <person name="Zhao H."/>
            <person name="Xu D."/>
            <person name="Zhang Y."/>
        </authorList>
    </citation>
    <scope>NUCLEOTIDE SEQUENCE [LARGE SCALE GENOMIC DNA]</scope>
    <source>
        <strain evidence="2">cv. Niubang</strain>
    </source>
</reference>
<protein>
    <submittedName>
        <fullName evidence="1">Uncharacterized protein</fullName>
    </submittedName>
</protein>
<proteinExistence type="predicted"/>
<dbReference type="EMBL" id="CM042056">
    <property type="protein sequence ID" value="KAI3697755.1"/>
    <property type="molecule type" value="Genomic_DNA"/>
</dbReference>
<gene>
    <name evidence="1" type="ORF">L6452_30852</name>
</gene>
<evidence type="ECO:0000313" key="2">
    <source>
        <dbReference type="Proteomes" id="UP001055879"/>
    </source>
</evidence>
<evidence type="ECO:0000313" key="1">
    <source>
        <dbReference type="EMBL" id="KAI3697755.1"/>
    </source>
</evidence>
<name>A0ACB8ZKB2_ARCLA</name>
<dbReference type="Proteomes" id="UP001055879">
    <property type="component" value="Linkage Group LG10"/>
</dbReference>
<organism evidence="1 2">
    <name type="scientific">Arctium lappa</name>
    <name type="common">Greater burdock</name>
    <name type="synonym">Lappa major</name>
    <dbReference type="NCBI Taxonomy" id="4217"/>
    <lineage>
        <taxon>Eukaryota</taxon>
        <taxon>Viridiplantae</taxon>
        <taxon>Streptophyta</taxon>
        <taxon>Embryophyta</taxon>
        <taxon>Tracheophyta</taxon>
        <taxon>Spermatophyta</taxon>
        <taxon>Magnoliopsida</taxon>
        <taxon>eudicotyledons</taxon>
        <taxon>Gunneridae</taxon>
        <taxon>Pentapetalae</taxon>
        <taxon>asterids</taxon>
        <taxon>campanulids</taxon>
        <taxon>Asterales</taxon>
        <taxon>Asteraceae</taxon>
        <taxon>Carduoideae</taxon>
        <taxon>Cardueae</taxon>
        <taxon>Arctiinae</taxon>
        <taxon>Arctium</taxon>
    </lineage>
</organism>
<reference evidence="2" key="1">
    <citation type="journal article" date="2022" name="Mol. Ecol. Resour.">
        <title>The genomes of chicory, endive, great burdock and yacon provide insights into Asteraceae palaeo-polyploidization history and plant inulin production.</title>
        <authorList>
            <person name="Fan W."/>
            <person name="Wang S."/>
            <person name="Wang H."/>
            <person name="Wang A."/>
            <person name="Jiang F."/>
            <person name="Liu H."/>
            <person name="Zhao H."/>
            <person name="Xu D."/>
            <person name="Zhang Y."/>
        </authorList>
    </citation>
    <scope>NUCLEOTIDE SEQUENCE [LARGE SCALE GENOMIC DNA]</scope>
    <source>
        <strain evidence="2">cv. Niubang</strain>
    </source>
</reference>
<keyword evidence="2" id="KW-1185">Reference proteome</keyword>
<accession>A0ACB8ZKB2</accession>
<sequence>MSSPTATCTLSSPSAAMNTTTTSQHIHHRSSPSQEKKQKSRCKWGKEKKCDTKAFMTHKDEAHVKTEVDKRICRDILCTTHYQRPIILPSSSTNNLPLPPLFPQPDMQFYHHQRSMMYPPPPAPSLWYGNYHGMSSRYGY</sequence>
<comment type="caution">
    <text evidence="1">The sequence shown here is derived from an EMBL/GenBank/DDBJ whole genome shotgun (WGS) entry which is preliminary data.</text>
</comment>